<reference evidence="1" key="1">
    <citation type="submission" date="2021-05" db="EMBL/GenBank/DDBJ databases">
        <authorList>
            <person name="Scholz U."/>
            <person name="Mascher M."/>
            <person name="Fiebig A."/>
        </authorList>
    </citation>
    <scope>NUCLEOTIDE SEQUENCE [LARGE SCALE GENOMIC DNA]</scope>
</reference>
<dbReference type="EnsemblPlants" id="AVESA.00010b.r2.3CG0506970.1">
    <property type="protein sequence ID" value="AVESA.00010b.r2.3CG0506970.1.CDS"/>
    <property type="gene ID" value="AVESA.00010b.r2.3CG0506970"/>
</dbReference>
<evidence type="ECO:0000313" key="2">
    <source>
        <dbReference type="Proteomes" id="UP001732700"/>
    </source>
</evidence>
<dbReference type="Proteomes" id="UP001732700">
    <property type="component" value="Chromosome 3C"/>
</dbReference>
<reference evidence="1" key="2">
    <citation type="submission" date="2025-09" db="UniProtKB">
        <authorList>
            <consortium name="EnsemblPlants"/>
        </authorList>
    </citation>
    <scope>IDENTIFICATION</scope>
</reference>
<protein>
    <submittedName>
        <fullName evidence="1">Uncharacterized protein</fullName>
    </submittedName>
</protein>
<evidence type="ECO:0000313" key="1">
    <source>
        <dbReference type="EnsemblPlants" id="AVESA.00010b.r2.3CG0506970.1.CDS"/>
    </source>
</evidence>
<proteinExistence type="predicted"/>
<sequence>MVVQPELISTRTLPAMFRRRCQGYDYEPIGRQEADEEEHDEAALLEGDDLGQALEARGDRLMARGHRRGSTWWFVSCVRRKSSVIADDFRDAALSYVLARNWRKAAAAYDSQAAYALKGGSPRDCSDAASALLNSARCYRKILHKDEGDVAATRSALLKAAELCIDNDELQSAFTCFLVLADLCAEQEEWHNALHLFQKAKDYYGSAKGSNPRYARYCNSRVNLIRVALIMKKLDARA</sequence>
<accession>A0ACD5VSV5</accession>
<organism evidence="1 2">
    <name type="scientific">Avena sativa</name>
    <name type="common">Oat</name>
    <dbReference type="NCBI Taxonomy" id="4498"/>
    <lineage>
        <taxon>Eukaryota</taxon>
        <taxon>Viridiplantae</taxon>
        <taxon>Streptophyta</taxon>
        <taxon>Embryophyta</taxon>
        <taxon>Tracheophyta</taxon>
        <taxon>Spermatophyta</taxon>
        <taxon>Magnoliopsida</taxon>
        <taxon>Liliopsida</taxon>
        <taxon>Poales</taxon>
        <taxon>Poaceae</taxon>
        <taxon>BOP clade</taxon>
        <taxon>Pooideae</taxon>
        <taxon>Poodae</taxon>
        <taxon>Poeae</taxon>
        <taxon>Poeae Chloroplast Group 1 (Aveneae type)</taxon>
        <taxon>Aveninae</taxon>
        <taxon>Avena</taxon>
    </lineage>
</organism>
<name>A0ACD5VSV5_AVESA</name>
<keyword evidence="2" id="KW-1185">Reference proteome</keyword>